<dbReference type="HAMAP" id="MF_01106">
    <property type="entry name" value="ArgJ"/>
    <property type="match status" value="1"/>
</dbReference>
<feature type="chain" id="PRO_5041754491" description="Arginine biosynthesis bifunctional protein ArgJ beta chain" evidence="9">
    <location>
        <begin position="244"/>
        <end position="465"/>
    </location>
</feature>
<dbReference type="InterPro" id="IPR042195">
    <property type="entry name" value="ArgJ_beta_C"/>
</dbReference>
<dbReference type="GO" id="GO:0004042">
    <property type="term" value="F:L-glutamate N-acetyltransferase activity"/>
    <property type="evidence" value="ECO:0007669"/>
    <property type="project" value="UniProtKB-UniRule"/>
</dbReference>
<feature type="site" description="Involved in the stabilization of negative charge on the oxyanion by the formation of the oxyanion hole" evidence="9">
    <location>
        <position position="168"/>
    </location>
</feature>
<accession>A0AAD5X0Z0</accession>
<feature type="active site" description="Nucleophile" evidence="9">
    <location>
        <position position="244"/>
    </location>
</feature>
<dbReference type="GO" id="GO:0004358">
    <property type="term" value="F:L-glutamate N-acetyltransferase activity, acting on acetyl-L-ornithine as donor"/>
    <property type="evidence" value="ECO:0007669"/>
    <property type="project" value="UniProtKB-UniRule"/>
</dbReference>
<evidence type="ECO:0000256" key="3">
    <source>
        <dbReference type="ARBA" id="ARBA00022605"/>
    </source>
</evidence>
<comment type="catalytic activity">
    <reaction evidence="9">
        <text>N(2)-acetyl-L-ornithine + L-glutamate = N-acetyl-L-glutamate + L-ornithine</text>
        <dbReference type="Rhea" id="RHEA:15349"/>
        <dbReference type="ChEBI" id="CHEBI:29985"/>
        <dbReference type="ChEBI" id="CHEBI:44337"/>
        <dbReference type="ChEBI" id="CHEBI:46911"/>
        <dbReference type="ChEBI" id="CHEBI:57805"/>
        <dbReference type="EC" id="2.3.1.35"/>
    </reaction>
</comment>
<dbReference type="InterPro" id="IPR016117">
    <property type="entry name" value="ArgJ-like_dom_sf"/>
</dbReference>
<feature type="binding site" evidence="9">
    <location>
        <position position="207"/>
    </location>
    <ligand>
        <name>substrate</name>
    </ligand>
</feature>
<feature type="binding site" evidence="9">
    <location>
        <position position="460"/>
    </location>
    <ligand>
        <name>substrate</name>
    </ligand>
</feature>
<dbReference type="FunFam" id="3.60.70.12:FF:000001">
    <property type="entry name" value="Arginine biosynthesis bifunctional protein ArgJ, chloroplastic"/>
    <property type="match status" value="1"/>
</dbReference>
<dbReference type="Pfam" id="PF01960">
    <property type="entry name" value="ArgJ"/>
    <property type="match status" value="1"/>
</dbReference>
<evidence type="ECO:0000256" key="6">
    <source>
        <dbReference type="ARBA" id="ARBA00023128"/>
    </source>
</evidence>
<feature type="binding site" evidence="9">
    <location>
        <position position="233"/>
    </location>
    <ligand>
        <name>substrate</name>
    </ligand>
</feature>
<dbReference type="Gene3D" id="3.10.20.340">
    <property type="entry name" value="ArgJ beta chain, C-terminal domain"/>
    <property type="match status" value="1"/>
</dbReference>
<organism evidence="10 11">
    <name type="scientific">Rhizophlyctis rosea</name>
    <dbReference type="NCBI Taxonomy" id="64517"/>
    <lineage>
        <taxon>Eukaryota</taxon>
        <taxon>Fungi</taxon>
        <taxon>Fungi incertae sedis</taxon>
        <taxon>Chytridiomycota</taxon>
        <taxon>Chytridiomycota incertae sedis</taxon>
        <taxon>Chytridiomycetes</taxon>
        <taxon>Rhizophlyctidales</taxon>
        <taxon>Rhizophlyctidaceae</taxon>
        <taxon>Rhizophlyctis</taxon>
    </lineage>
</organism>
<dbReference type="SUPFAM" id="SSF56266">
    <property type="entry name" value="DmpA/ArgJ-like"/>
    <property type="match status" value="1"/>
</dbReference>
<feature type="site" description="Involved in the stabilization of negative charge on the oxyanion by the formation of the oxyanion hole" evidence="9">
    <location>
        <position position="169"/>
    </location>
</feature>
<comment type="PTM">
    <text evidence="9">The alpha and beta chains are autoproteolytically processed from a single precursor protein within the mitochondrion.</text>
</comment>
<keyword evidence="6 9" id="KW-0496">Mitochondrion</keyword>
<feature type="binding site" evidence="9">
    <location>
        <position position="331"/>
    </location>
    <ligand>
        <name>substrate</name>
    </ligand>
</feature>
<comment type="pathway">
    <text evidence="9">Amino-acid biosynthesis; L-arginine biosynthesis; N(2)-acetyl-L-ornithine from L-glutamate: step 1/4.</text>
</comment>
<evidence type="ECO:0000256" key="7">
    <source>
        <dbReference type="ARBA" id="ARBA00023268"/>
    </source>
</evidence>
<dbReference type="Proteomes" id="UP001212841">
    <property type="component" value="Unassembled WGS sequence"/>
</dbReference>
<feature type="site" description="Cleavage; by autolysis" evidence="9">
    <location>
        <begin position="243"/>
        <end position="244"/>
    </location>
</feature>
<dbReference type="EC" id="2.3.1.1" evidence="9"/>
<dbReference type="InterPro" id="IPR002813">
    <property type="entry name" value="Arg_biosynth_ArgJ"/>
</dbReference>
<evidence type="ECO:0000313" key="10">
    <source>
        <dbReference type="EMBL" id="KAJ3050379.1"/>
    </source>
</evidence>
<comment type="subunit">
    <text evidence="9">Heterodimer of an alpha and a beta chain.</text>
</comment>
<dbReference type="FunFam" id="3.10.20.340:FF:000002">
    <property type="entry name" value="Arginine biosynthesis bifunctional protein ArgJ, mitochondrial"/>
    <property type="match status" value="1"/>
</dbReference>
<dbReference type="Gene3D" id="3.30.2330.10">
    <property type="entry name" value="arginine biosynthesis bifunctional protein suprefamily"/>
    <property type="match status" value="1"/>
</dbReference>
<comment type="caution">
    <text evidence="10">The sequence shown here is derived from an EMBL/GenBank/DDBJ whole genome shotgun (WGS) entry which is preliminary data.</text>
</comment>
<comment type="pathway">
    <text evidence="9">Amino-acid biosynthesis; L-arginine biosynthesis; L-ornithine and N-acetyl-L-glutamate from L-glutamate and N(2)-acetyl-L-ornithine (cyclic): step 1/1.</text>
</comment>
<sequence>MMAQTLRVSLKTVMPTFFTQSFRQAASRNFTTMTRRAYSTPTHYPKQHLIPTSGIYPKGFKAGSLATNVKKTGAKDLTLIISKDHPCTAAAVFTTNQFCAAPVQVSREIVGKSAGADNHGAVRAVVVNSGCANACTGEEGLTNAWKMSKQVDDLLGGGSKPSTVVMSTGVIGQPLDMKKISDGINKLVGRVSEDHEGWLAAAEGIMTTDTFPKLQSKEFSGPNGTYRMAGWCKGAGMIHPNMATMLSSVFTDVAISKECLDAALKYAADRSFNAISIDGDTSTNDTFAVLANGAAGGPVIDDLHSAAFTEFRDNLTTFSAELAKLIVRDGEGATKFVDIQVEGARSFEEAKHIASTVATSPLVKTAIYGKDANWGRIVCAVGYAGVPIVPERVNLHFGPGDGTLDALHLFKDGAPFDVNEEKAAAILEKEDLVIRIDLGLGSAKAQMYTCDFSHEYVSINADYRS</sequence>
<keyword evidence="8 9" id="KW-0012">Acyltransferase</keyword>
<dbReference type="PANTHER" id="PTHR23100:SF0">
    <property type="entry name" value="ARGININE BIOSYNTHESIS BIFUNCTIONAL PROTEIN ARGJ, MITOCHONDRIAL"/>
    <property type="match status" value="1"/>
</dbReference>
<feature type="binding site" evidence="9">
    <location>
        <position position="244"/>
    </location>
    <ligand>
        <name>substrate</name>
    </ligand>
</feature>
<dbReference type="GO" id="GO:0006526">
    <property type="term" value="P:L-arginine biosynthetic process"/>
    <property type="evidence" value="ECO:0007669"/>
    <property type="project" value="UniProtKB-UniRule"/>
</dbReference>
<evidence type="ECO:0000313" key="11">
    <source>
        <dbReference type="Proteomes" id="UP001212841"/>
    </source>
</evidence>
<proteinExistence type="inferred from homology"/>
<comment type="catalytic activity">
    <reaction evidence="9">
        <text>L-glutamate + acetyl-CoA = N-acetyl-L-glutamate + CoA + H(+)</text>
        <dbReference type="Rhea" id="RHEA:24292"/>
        <dbReference type="ChEBI" id="CHEBI:15378"/>
        <dbReference type="ChEBI" id="CHEBI:29985"/>
        <dbReference type="ChEBI" id="CHEBI:44337"/>
        <dbReference type="ChEBI" id="CHEBI:57287"/>
        <dbReference type="ChEBI" id="CHEBI:57288"/>
        <dbReference type="EC" id="2.3.1.1"/>
    </reaction>
</comment>
<keyword evidence="11" id="KW-1185">Reference proteome</keyword>
<feature type="binding site" evidence="9">
    <location>
        <position position="465"/>
    </location>
    <ligand>
        <name>substrate</name>
    </ligand>
</feature>
<comment type="similarity">
    <text evidence="1 9">Belongs to the ArgJ family.</text>
</comment>
<reference evidence="10" key="1">
    <citation type="submission" date="2020-05" db="EMBL/GenBank/DDBJ databases">
        <title>Phylogenomic resolution of chytrid fungi.</title>
        <authorList>
            <person name="Stajich J.E."/>
            <person name="Amses K."/>
            <person name="Simmons R."/>
            <person name="Seto K."/>
            <person name="Myers J."/>
            <person name="Bonds A."/>
            <person name="Quandt C.A."/>
            <person name="Barry K."/>
            <person name="Liu P."/>
            <person name="Grigoriev I."/>
            <person name="Longcore J.E."/>
            <person name="James T.Y."/>
        </authorList>
    </citation>
    <scope>NUCLEOTIDE SEQUENCE</scope>
    <source>
        <strain evidence="10">JEL0318</strain>
    </source>
</reference>
<evidence type="ECO:0000256" key="9">
    <source>
        <dbReference type="HAMAP-Rule" id="MF_03124"/>
    </source>
</evidence>
<evidence type="ECO:0000256" key="1">
    <source>
        <dbReference type="ARBA" id="ARBA00006774"/>
    </source>
</evidence>
<dbReference type="PANTHER" id="PTHR23100">
    <property type="entry name" value="ARGININE BIOSYNTHESIS BIFUNCTIONAL PROTEIN ARGJ"/>
    <property type="match status" value="1"/>
</dbReference>
<dbReference type="NCBIfam" id="TIGR00120">
    <property type="entry name" value="ArgJ"/>
    <property type="match status" value="1"/>
</dbReference>
<gene>
    <name evidence="10" type="ORF">HK097_008670</name>
</gene>
<feature type="chain" id="PRO_5041754492" description="Arginine biosynthesis bifunctional protein ArgJ alpha chain" evidence="9">
    <location>
        <begin position="1"/>
        <end position="243"/>
    </location>
</feature>
<dbReference type="AlphaFoldDB" id="A0AAD5X0Z0"/>
<evidence type="ECO:0000256" key="8">
    <source>
        <dbReference type="ARBA" id="ARBA00023315"/>
    </source>
</evidence>
<dbReference type="EMBL" id="JADGJD010000521">
    <property type="protein sequence ID" value="KAJ3050379.1"/>
    <property type="molecule type" value="Genomic_DNA"/>
</dbReference>
<keyword evidence="7 9" id="KW-0511">Multifunctional enzyme</keyword>
<dbReference type="NCBIfam" id="NF003802">
    <property type="entry name" value="PRK05388.1"/>
    <property type="match status" value="1"/>
</dbReference>
<dbReference type="EC" id="2.3.1.35" evidence="9"/>
<name>A0AAD5X0Z0_9FUNG</name>
<evidence type="ECO:0000256" key="2">
    <source>
        <dbReference type="ARBA" id="ARBA00022571"/>
    </source>
</evidence>
<dbReference type="GO" id="GO:0006592">
    <property type="term" value="P:ornithine biosynthetic process"/>
    <property type="evidence" value="ECO:0007669"/>
    <property type="project" value="TreeGrafter"/>
</dbReference>
<dbReference type="CDD" id="cd02152">
    <property type="entry name" value="OAT"/>
    <property type="match status" value="1"/>
</dbReference>
<protein>
    <recommendedName>
        <fullName evidence="9">Arginine biosynthesis bifunctional protein ArgJ, mitochondrial</fullName>
    </recommendedName>
    <domain>
        <recommendedName>
            <fullName evidence="9">Glutamate N-acetyltransferase</fullName>
            <shortName evidence="9">GAT</shortName>
            <ecNumber evidence="9">2.3.1.35</ecNumber>
        </recommendedName>
        <alternativeName>
            <fullName evidence="9">Ornithine acetyltransferase</fullName>
            <shortName evidence="9">OATase</shortName>
        </alternativeName>
        <alternativeName>
            <fullName evidence="9">Ornithine transacetylase</fullName>
        </alternativeName>
    </domain>
    <domain>
        <recommendedName>
            <fullName evidence="9">Amino-acid acetyltransferase</fullName>
            <ecNumber evidence="9">2.3.1.1</ecNumber>
        </recommendedName>
        <alternativeName>
            <fullName evidence="9">N-acetylglutamate synthase</fullName>
            <shortName evidence="9">AGS</shortName>
        </alternativeName>
    </domain>
    <component>
        <recommendedName>
            <fullName evidence="9">Arginine biosynthesis bifunctional protein ArgJ alpha chain</fullName>
        </recommendedName>
    </component>
    <component>
        <recommendedName>
            <fullName evidence="9">Arginine biosynthesis bifunctional protein ArgJ beta chain</fullName>
        </recommendedName>
    </component>
</protein>
<keyword evidence="4 9" id="KW-0808">Transferase</keyword>
<evidence type="ECO:0000256" key="5">
    <source>
        <dbReference type="ARBA" id="ARBA00022813"/>
    </source>
</evidence>
<dbReference type="GO" id="GO:0005759">
    <property type="term" value="C:mitochondrial matrix"/>
    <property type="evidence" value="ECO:0007669"/>
    <property type="project" value="UniProtKB-SubCell"/>
</dbReference>
<comment type="function">
    <text evidence="9">Catalyzes two activities which are involved in the cyclic version of arginine biosynthesis: the synthesis of acetylglutamate from glutamate and acetyl-CoA, and of ornithine by transacetylation between acetylornithine and glutamate.</text>
</comment>
<keyword evidence="2 9" id="KW-0055">Arginine biosynthesis</keyword>
<keyword evidence="5 9" id="KW-0068">Autocatalytic cleavage</keyword>
<keyword evidence="3 9" id="KW-0028">Amino-acid biosynthesis</keyword>
<dbReference type="Gene3D" id="3.60.70.12">
    <property type="entry name" value="L-amino peptidase D-ALA esterase/amidase"/>
    <property type="match status" value="1"/>
</dbReference>
<evidence type="ECO:0000256" key="4">
    <source>
        <dbReference type="ARBA" id="ARBA00022679"/>
    </source>
</evidence>
<comment type="subcellular location">
    <subcellularLocation>
        <location evidence="9">Mitochondrion matrix</location>
    </subcellularLocation>
</comment>